<protein>
    <submittedName>
        <fullName evidence="2">Uncharacterized protein</fullName>
    </submittedName>
</protein>
<evidence type="ECO:0000313" key="1">
    <source>
        <dbReference type="Proteomes" id="UP000008854"/>
    </source>
</evidence>
<proteinExistence type="predicted"/>
<organism evidence="1 2">
    <name type="scientific">Schistosoma mansoni</name>
    <name type="common">Blood fluke</name>
    <dbReference type="NCBI Taxonomy" id="6183"/>
    <lineage>
        <taxon>Eukaryota</taxon>
        <taxon>Metazoa</taxon>
        <taxon>Spiralia</taxon>
        <taxon>Lophotrochozoa</taxon>
        <taxon>Platyhelminthes</taxon>
        <taxon>Trematoda</taxon>
        <taxon>Digenea</taxon>
        <taxon>Strigeidida</taxon>
        <taxon>Schistosomatoidea</taxon>
        <taxon>Schistosomatidae</taxon>
        <taxon>Schistosoma</taxon>
    </lineage>
</organism>
<reference evidence="2" key="2">
    <citation type="submission" date="2022-10" db="UniProtKB">
        <authorList>
            <consortium name="WormBaseParasite"/>
        </authorList>
    </citation>
    <scope>IDENTIFICATION</scope>
    <source>
        <strain evidence="2">Puerto Rican</strain>
    </source>
</reference>
<accession>A0A913KUQ8</accession>
<evidence type="ECO:0000313" key="2">
    <source>
        <dbReference type="WBParaSite" id="Smp_348220.1"/>
    </source>
</evidence>
<dbReference type="Proteomes" id="UP000008854">
    <property type="component" value="Unassembled WGS sequence"/>
</dbReference>
<reference evidence="1" key="1">
    <citation type="journal article" date="2012" name="PLoS Negl. Trop. Dis.">
        <title>A systematically improved high quality genome and transcriptome of the human blood fluke Schistosoma mansoni.</title>
        <authorList>
            <person name="Protasio A.V."/>
            <person name="Tsai I.J."/>
            <person name="Babbage A."/>
            <person name="Nichol S."/>
            <person name="Hunt M."/>
            <person name="Aslett M.A."/>
            <person name="De Silva N."/>
            <person name="Velarde G.S."/>
            <person name="Anderson T.J."/>
            <person name="Clark R.C."/>
            <person name="Davidson C."/>
            <person name="Dillon G.P."/>
            <person name="Holroyd N.E."/>
            <person name="LoVerde P.T."/>
            <person name="Lloyd C."/>
            <person name="McQuillan J."/>
            <person name="Oliveira G."/>
            <person name="Otto T.D."/>
            <person name="Parker-Manuel S.J."/>
            <person name="Quail M.A."/>
            <person name="Wilson R.A."/>
            <person name="Zerlotini A."/>
            <person name="Dunne D.W."/>
            <person name="Berriman M."/>
        </authorList>
    </citation>
    <scope>NUCLEOTIDE SEQUENCE [LARGE SCALE GENOMIC DNA]</scope>
    <source>
        <strain evidence="1">Puerto Rican</strain>
    </source>
</reference>
<name>A0A913KUQ8_SCHMA</name>
<keyword evidence="1" id="KW-1185">Reference proteome</keyword>
<dbReference type="WBParaSite" id="Smp_348220.1">
    <property type="protein sequence ID" value="Smp_348220.1"/>
    <property type="gene ID" value="Smp_348220"/>
</dbReference>
<dbReference type="AlphaFoldDB" id="A0A913KUQ8"/>
<sequence length="43" mass="4918">MLFLSNLPSTPEYVHNWVRGRYLKSTGNDIGEFGSRPPVRPID</sequence>